<evidence type="ECO:0000313" key="10">
    <source>
        <dbReference type="Proteomes" id="UP001153618"/>
    </source>
</evidence>
<dbReference type="InterPro" id="IPR001138">
    <property type="entry name" value="Zn2Cys6_DnaBD"/>
</dbReference>
<name>A0A9W4HDV9_PENOL</name>
<dbReference type="GO" id="GO:0005634">
    <property type="term" value="C:nucleus"/>
    <property type="evidence" value="ECO:0007669"/>
    <property type="project" value="UniProtKB-SubCell"/>
</dbReference>
<accession>A0A9W4HDV9</accession>
<keyword evidence="10" id="KW-1185">Reference proteome</keyword>
<dbReference type="PANTHER" id="PTHR47782:SF12">
    <property type="entry name" value="ZN(II)2CYS6 TRANSCRIPTION FACTOR (EUROFUNG)"/>
    <property type="match status" value="1"/>
</dbReference>
<dbReference type="GO" id="GO:0008270">
    <property type="term" value="F:zinc ion binding"/>
    <property type="evidence" value="ECO:0007669"/>
    <property type="project" value="InterPro"/>
</dbReference>
<keyword evidence="2" id="KW-0479">Metal-binding</keyword>
<gene>
    <name evidence="9" type="ORF">POLS_LOCUS1765</name>
</gene>
<keyword evidence="5" id="KW-0238">DNA-binding</keyword>
<dbReference type="EMBL" id="CAJVOS010000012">
    <property type="protein sequence ID" value="CAG7997595.1"/>
    <property type="molecule type" value="Genomic_DNA"/>
</dbReference>
<comment type="caution">
    <text evidence="9">The sequence shown here is derived from an EMBL/GenBank/DDBJ whole genome shotgun (WGS) entry which is preliminary data.</text>
</comment>
<evidence type="ECO:0000256" key="6">
    <source>
        <dbReference type="ARBA" id="ARBA00023163"/>
    </source>
</evidence>
<evidence type="ECO:0000256" key="3">
    <source>
        <dbReference type="ARBA" id="ARBA00022833"/>
    </source>
</evidence>
<dbReference type="SUPFAM" id="SSF57701">
    <property type="entry name" value="Zn2/Cys6 DNA-binding domain"/>
    <property type="match status" value="1"/>
</dbReference>
<dbReference type="InterPro" id="IPR052202">
    <property type="entry name" value="Yeast_MetPath_Reg"/>
</dbReference>
<organism evidence="9 10">
    <name type="scientific">Penicillium olsonii</name>
    <dbReference type="NCBI Taxonomy" id="99116"/>
    <lineage>
        <taxon>Eukaryota</taxon>
        <taxon>Fungi</taxon>
        <taxon>Dikarya</taxon>
        <taxon>Ascomycota</taxon>
        <taxon>Pezizomycotina</taxon>
        <taxon>Eurotiomycetes</taxon>
        <taxon>Eurotiomycetidae</taxon>
        <taxon>Eurotiales</taxon>
        <taxon>Aspergillaceae</taxon>
        <taxon>Penicillium</taxon>
    </lineage>
</organism>
<keyword evidence="4" id="KW-0805">Transcription regulation</keyword>
<dbReference type="CDD" id="cd12148">
    <property type="entry name" value="fungal_TF_MHR"/>
    <property type="match status" value="1"/>
</dbReference>
<dbReference type="InterPro" id="IPR036864">
    <property type="entry name" value="Zn2-C6_fun-type_DNA-bd_sf"/>
</dbReference>
<dbReference type="Proteomes" id="UP001153618">
    <property type="component" value="Unassembled WGS sequence"/>
</dbReference>
<sequence>MSRPKHRDIACARCFRLKRKCDHAKPSCSECRRKGAECLPARSRKAGDSITVPLSYLKQLETEVAELNARSKSVERDTCDAGVQTDFDLDESRQLASPGGIARSPQCPDWQLSNKPERSPGFWPLDMFSLLPDSSFDLPWVDVAPLCTFNSDDTPWLKELYANMYFSVTQREWPFLDEAVWKTWHSQGVSQGQDEWRIFFLQMVYAIGASLSSTLHRDPSHSVRSHDFYTVAMRYYPHVVGHSSMLLQIQASLLMILYALHSPSSEEITASVSSVLPFCVATMAEIRKYAFESRESAGIEIDDVLLEKMFITCYMLNEVIVSGWDRPVSISYRVVDDDMCALGDDLQPAQDVGSALSHLFRLRKIQANMRRSRENRSCGDLGDVKRHRSLFKPALDRWRQDIPQNTLTNVQCGYLHPVWMQKLYDYSLLILGEGARTFEEMDEIRDTLVAIVDVCHNFRMLQEEGHVMCYTWSALVFQFRAGITLLYIVWTVKGSSDNKGRQVQSTAQEAISTCAASLNAFAHRWPDAIPYMRVFEFLQQKVGWAGDGIELEPTALVLLEEAELQLEQLKKRYLHRAVLGMIEEMMYGGSIQEELVGNDLMEFLEGEQA</sequence>
<dbReference type="PROSITE" id="PS50048">
    <property type="entry name" value="ZN2_CY6_FUNGAL_2"/>
    <property type="match status" value="1"/>
</dbReference>
<reference evidence="9" key="1">
    <citation type="submission" date="2021-07" db="EMBL/GenBank/DDBJ databases">
        <authorList>
            <person name="Branca A.L. A."/>
        </authorList>
    </citation>
    <scope>NUCLEOTIDE SEQUENCE</scope>
</reference>
<keyword evidence="3" id="KW-0862">Zinc</keyword>
<dbReference type="Gene3D" id="4.10.240.10">
    <property type="entry name" value="Zn(2)-C6 fungal-type DNA-binding domain"/>
    <property type="match status" value="1"/>
</dbReference>
<evidence type="ECO:0000256" key="5">
    <source>
        <dbReference type="ARBA" id="ARBA00023125"/>
    </source>
</evidence>
<keyword evidence="6" id="KW-0804">Transcription</keyword>
<dbReference type="GO" id="GO:0000981">
    <property type="term" value="F:DNA-binding transcription factor activity, RNA polymerase II-specific"/>
    <property type="evidence" value="ECO:0007669"/>
    <property type="project" value="InterPro"/>
</dbReference>
<dbReference type="AlphaFoldDB" id="A0A9W4HDV9"/>
<feature type="domain" description="Zn(2)-C6 fungal-type" evidence="8">
    <location>
        <begin position="10"/>
        <end position="38"/>
    </location>
</feature>
<dbReference type="CDD" id="cd00067">
    <property type="entry name" value="GAL4"/>
    <property type="match status" value="1"/>
</dbReference>
<dbReference type="OrthoDB" id="27934at2759"/>
<comment type="subcellular location">
    <subcellularLocation>
        <location evidence="1">Nucleus</location>
    </subcellularLocation>
</comment>
<dbReference type="PANTHER" id="PTHR47782">
    <property type="entry name" value="ZN(II)2CYS6 TRANSCRIPTION FACTOR (EUROFUNG)-RELATED"/>
    <property type="match status" value="1"/>
</dbReference>
<evidence type="ECO:0000259" key="8">
    <source>
        <dbReference type="PROSITE" id="PS50048"/>
    </source>
</evidence>
<evidence type="ECO:0000313" key="9">
    <source>
        <dbReference type="EMBL" id="CAG7997595.1"/>
    </source>
</evidence>
<protein>
    <recommendedName>
        <fullName evidence="8">Zn(2)-C6 fungal-type domain-containing protein</fullName>
    </recommendedName>
</protein>
<evidence type="ECO:0000256" key="2">
    <source>
        <dbReference type="ARBA" id="ARBA00022723"/>
    </source>
</evidence>
<evidence type="ECO:0000256" key="4">
    <source>
        <dbReference type="ARBA" id="ARBA00023015"/>
    </source>
</evidence>
<dbReference type="GO" id="GO:0045944">
    <property type="term" value="P:positive regulation of transcription by RNA polymerase II"/>
    <property type="evidence" value="ECO:0007669"/>
    <property type="project" value="TreeGrafter"/>
</dbReference>
<dbReference type="GO" id="GO:0043565">
    <property type="term" value="F:sequence-specific DNA binding"/>
    <property type="evidence" value="ECO:0007669"/>
    <property type="project" value="TreeGrafter"/>
</dbReference>
<evidence type="ECO:0000256" key="7">
    <source>
        <dbReference type="ARBA" id="ARBA00023242"/>
    </source>
</evidence>
<evidence type="ECO:0000256" key="1">
    <source>
        <dbReference type="ARBA" id="ARBA00004123"/>
    </source>
</evidence>
<keyword evidence="7" id="KW-0539">Nucleus</keyword>
<dbReference type="Pfam" id="PF00172">
    <property type="entry name" value="Zn_clus"/>
    <property type="match status" value="1"/>
</dbReference>
<proteinExistence type="predicted"/>